<feature type="region of interest" description="Disordered" evidence="1">
    <location>
        <begin position="1"/>
        <end position="46"/>
    </location>
</feature>
<proteinExistence type="predicted"/>
<dbReference type="GeneID" id="5480541"/>
<dbReference type="InterPro" id="IPR006145">
    <property type="entry name" value="PsdUridine_synth_RsuA/RluA"/>
</dbReference>
<gene>
    <name evidence="3" type="ORF">BBOV_III011610</name>
</gene>
<dbReference type="OMA" id="LNSLTHM"/>
<dbReference type="InterPro" id="IPR050188">
    <property type="entry name" value="RluA_PseudoU_synthase"/>
</dbReference>
<dbReference type="Proteomes" id="UP000002173">
    <property type="component" value="Chromosome 3"/>
</dbReference>
<evidence type="ECO:0000259" key="2">
    <source>
        <dbReference type="Pfam" id="PF00849"/>
    </source>
</evidence>
<keyword evidence="4" id="KW-1185">Reference proteome</keyword>
<dbReference type="InterPro" id="IPR020103">
    <property type="entry name" value="PsdUridine_synth_cat_dom_sf"/>
</dbReference>
<dbReference type="GO" id="GO:0000455">
    <property type="term" value="P:enzyme-directed rRNA pseudouridine synthesis"/>
    <property type="evidence" value="ECO:0007669"/>
    <property type="project" value="TreeGrafter"/>
</dbReference>
<dbReference type="AlphaFoldDB" id="A7AQ79"/>
<feature type="domain" description="Pseudouridine synthase RsuA/RluA-like" evidence="2">
    <location>
        <begin position="162"/>
        <end position="337"/>
    </location>
</feature>
<name>A7AQ79_BABBO</name>
<evidence type="ECO:0000256" key="1">
    <source>
        <dbReference type="SAM" id="MobiDB-lite"/>
    </source>
</evidence>
<protein>
    <submittedName>
        <fullName evidence="3">RNA pseudouridylate synthase family protein</fullName>
    </submittedName>
</protein>
<dbReference type="eggNOG" id="KOG1919">
    <property type="taxonomic scope" value="Eukaryota"/>
</dbReference>
<dbReference type="STRING" id="5865.A7AQ79"/>
<dbReference type="EMBL" id="AAXT01000001">
    <property type="protein sequence ID" value="EDO08713.1"/>
    <property type="molecule type" value="Genomic_DNA"/>
</dbReference>
<comment type="caution">
    <text evidence="3">The sequence shown here is derived from an EMBL/GenBank/DDBJ whole genome shotgun (WGS) entry which is preliminary data.</text>
</comment>
<accession>A7AQ79</accession>
<dbReference type="Pfam" id="PF00849">
    <property type="entry name" value="PseudoU_synth_2"/>
    <property type="match status" value="1"/>
</dbReference>
<dbReference type="PANTHER" id="PTHR21600">
    <property type="entry name" value="MITOCHONDRIAL RNA PSEUDOURIDINE SYNTHASE"/>
    <property type="match status" value="1"/>
</dbReference>
<dbReference type="GO" id="GO:0009982">
    <property type="term" value="F:pseudouridine synthase activity"/>
    <property type="evidence" value="ECO:0007669"/>
    <property type="project" value="InterPro"/>
</dbReference>
<dbReference type="KEGG" id="bbo:BBOV_III011610"/>
<organism evidence="3 4">
    <name type="scientific">Babesia bovis</name>
    <dbReference type="NCBI Taxonomy" id="5865"/>
    <lineage>
        <taxon>Eukaryota</taxon>
        <taxon>Sar</taxon>
        <taxon>Alveolata</taxon>
        <taxon>Apicomplexa</taxon>
        <taxon>Aconoidasida</taxon>
        <taxon>Piroplasmida</taxon>
        <taxon>Babesiidae</taxon>
        <taxon>Babesia</taxon>
    </lineage>
</organism>
<dbReference type="VEuPathDB" id="PiroplasmaDB:BBOV_III011610"/>
<dbReference type="PROSITE" id="PS01129">
    <property type="entry name" value="PSI_RLU"/>
    <property type="match status" value="1"/>
</dbReference>
<evidence type="ECO:0000313" key="3">
    <source>
        <dbReference type="EMBL" id="EDO08713.1"/>
    </source>
</evidence>
<evidence type="ECO:0000313" key="4">
    <source>
        <dbReference type="Proteomes" id="UP000002173"/>
    </source>
</evidence>
<dbReference type="GO" id="GO:0003723">
    <property type="term" value="F:RNA binding"/>
    <property type="evidence" value="ECO:0007669"/>
    <property type="project" value="InterPro"/>
</dbReference>
<dbReference type="SUPFAM" id="SSF55120">
    <property type="entry name" value="Pseudouridine synthase"/>
    <property type="match status" value="1"/>
</dbReference>
<sequence>MTVNEGNDDGSALIRSRHKRQKLSSRADDNALPSIPGPCGPDSSDTNVKRGNQIYYFKDGFRIVLPYNHVYESYTKGRWFKRRLYDVLRAEFAAFTDEYIKHACVHGLIKVYDREGNDLYPDPGDYVLEHICRPNEKIWHLALVHEQMALDSSVRILHEDDDYIAVSKPSSLPLYHTGTYYYNTLVEVLKNEVFKDSARTLYPVHRLDKLTSGVIILAKSSKAASEFCEGIRNSRFRKVYIARVKGDFTNVFGDHECISINDGIGVGNGSVACCHGFMRCVSHKLSMHEFTLDDTKKDVKVAETRFRMLSYNSSLDESLLLCYPVTGRTHQIRAHLKYLGYPISNDKCYNDGELSSSVEYFKPLPIVHWEVNEQGHWVLPELGFISPEPANVNHASAKHHIGLNKVVDGVHVSPTGIFLHALRYVWDGRISVSDDPPLWVKDFDLDTSRVSIGDLDLWLDTVTGK</sequence>
<dbReference type="PANTHER" id="PTHR21600:SF40">
    <property type="entry name" value="PSEUDOURIDYLATE SYNTHASE RPUSD2"/>
    <property type="match status" value="1"/>
</dbReference>
<dbReference type="InterPro" id="IPR006224">
    <property type="entry name" value="PsdUridine_synth_RluA-like_CS"/>
</dbReference>
<dbReference type="Gene3D" id="3.30.2350.10">
    <property type="entry name" value="Pseudouridine synthase"/>
    <property type="match status" value="1"/>
</dbReference>
<dbReference type="InParanoid" id="A7AQ79"/>
<reference evidence="3 4" key="1">
    <citation type="journal article" date="2007" name="PLoS Pathog.">
        <title>Genome sequence of Babesia bovis and comparative analysis of apicomplexan hemoprotozoa.</title>
        <authorList>
            <person name="Brayton K.A."/>
            <person name="Lau A.O.T."/>
            <person name="Herndon D.R."/>
            <person name="Hannick L."/>
            <person name="Kappmeyer L.S."/>
            <person name="Berens S.J."/>
            <person name="Bidwell S.L."/>
            <person name="Brown W.C."/>
            <person name="Crabtree J."/>
            <person name="Fadrosh D."/>
            <person name="Feldblum T."/>
            <person name="Forberger H.A."/>
            <person name="Haas B.J."/>
            <person name="Howell J.M."/>
            <person name="Khouri H."/>
            <person name="Koo H."/>
            <person name="Mann D.J."/>
            <person name="Norimine J."/>
            <person name="Paulsen I.T."/>
            <person name="Radune D."/>
            <person name="Ren Q."/>
            <person name="Smith R.K. Jr."/>
            <person name="Suarez C.E."/>
            <person name="White O."/>
            <person name="Wortman J.R."/>
            <person name="Knowles D.P. Jr."/>
            <person name="McElwain T.F."/>
            <person name="Nene V.M."/>
        </authorList>
    </citation>
    <scope>NUCLEOTIDE SEQUENCE [LARGE SCALE GENOMIC DNA]</scope>
    <source>
        <strain evidence="3">T2Bo</strain>
    </source>
</reference>